<accession>A0A7E5VKR2</accession>
<evidence type="ECO:0000256" key="2">
    <source>
        <dbReference type="SAM" id="SignalP"/>
    </source>
</evidence>
<dbReference type="InParanoid" id="A0A7E5VKR2"/>
<dbReference type="RefSeq" id="XP_026728791.1">
    <property type="nucleotide sequence ID" value="XM_026872990.1"/>
</dbReference>
<protein>
    <submittedName>
        <fullName evidence="4">Uncharacterized protein LOC113494557 isoform X1</fullName>
    </submittedName>
</protein>
<evidence type="ECO:0000256" key="1">
    <source>
        <dbReference type="SAM" id="MobiDB-lite"/>
    </source>
</evidence>
<evidence type="ECO:0000313" key="4">
    <source>
        <dbReference type="RefSeq" id="XP_026728791.1"/>
    </source>
</evidence>
<dbReference type="GeneID" id="113494557"/>
<keyword evidence="3" id="KW-1185">Reference proteome</keyword>
<name>A0A7E5VKR2_TRINI</name>
<feature type="signal peptide" evidence="2">
    <location>
        <begin position="1"/>
        <end position="22"/>
    </location>
</feature>
<sequence length="167" mass="18025">MATIKHLLVFFAILVSSALTLAQDSSSEPPIPGSSDVPDVSTSAPYDGSSTPHMASSAAGLYGHFPLSNFNWNQILGASVFGGNSRQKRASDYIVLCNFIKEGYSLCTSCNTVRRCFPFNIGLEFKCSDPHPYCRYGRCSEDEGGLCTTTTDSTSTVERTTSTADYM</sequence>
<dbReference type="KEGG" id="tnl:113494557"/>
<dbReference type="OrthoDB" id="7492195at2759"/>
<keyword evidence="2" id="KW-0732">Signal</keyword>
<gene>
    <name evidence="4" type="primary">LOC113494557</name>
</gene>
<reference evidence="4" key="1">
    <citation type="submission" date="2025-08" db="UniProtKB">
        <authorList>
            <consortium name="RefSeq"/>
        </authorList>
    </citation>
    <scope>IDENTIFICATION</scope>
</reference>
<organism evidence="3 4">
    <name type="scientific">Trichoplusia ni</name>
    <name type="common">Cabbage looper</name>
    <dbReference type="NCBI Taxonomy" id="7111"/>
    <lineage>
        <taxon>Eukaryota</taxon>
        <taxon>Metazoa</taxon>
        <taxon>Ecdysozoa</taxon>
        <taxon>Arthropoda</taxon>
        <taxon>Hexapoda</taxon>
        <taxon>Insecta</taxon>
        <taxon>Pterygota</taxon>
        <taxon>Neoptera</taxon>
        <taxon>Endopterygota</taxon>
        <taxon>Lepidoptera</taxon>
        <taxon>Glossata</taxon>
        <taxon>Ditrysia</taxon>
        <taxon>Noctuoidea</taxon>
        <taxon>Noctuidae</taxon>
        <taxon>Plusiinae</taxon>
        <taxon>Trichoplusia</taxon>
    </lineage>
</organism>
<dbReference type="AlphaFoldDB" id="A0A7E5VKR2"/>
<feature type="chain" id="PRO_5028982584" evidence="2">
    <location>
        <begin position="23"/>
        <end position="167"/>
    </location>
</feature>
<evidence type="ECO:0000313" key="3">
    <source>
        <dbReference type="Proteomes" id="UP000322000"/>
    </source>
</evidence>
<feature type="region of interest" description="Disordered" evidence="1">
    <location>
        <begin position="26"/>
        <end position="51"/>
    </location>
</feature>
<feature type="compositionally biased region" description="Polar residues" evidence="1">
    <location>
        <begin position="40"/>
        <end position="51"/>
    </location>
</feature>
<dbReference type="Proteomes" id="UP000322000">
    <property type="component" value="Chromosome 1"/>
</dbReference>
<proteinExistence type="predicted"/>